<keyword evidence="1" id="KW-0812">Transmembrane</keyword>
<gene>
    <name evidence="2" type="ORF">RV15_GL000400</name>
</gene>
<dbReference type="Proteomes" id="UP000183039">
    <property type="component" value="Unassembled WGS sequence"/>
</dbReference>
<keyword evidence="1" id="KW-1133">Transmembrane helix</keyword>
<name>A0AA91JPJ2_9ENTE</name>
<dbReference type="AlphaFoldDB" id="A0AA91JPJ2"/>
<evidence type="ECO:0000313" key="2">
    <source>
        <dbReference type="EMBL" id="OJG91733.1"/>
    </source>
</evidence>
<feature type="transmembrane region" description="Helical" evidence="1">
    <location>
        <begin position="6"/>
        <end position="30"/>
    </location>
</feature>
<sequence length="45" mass="5025">MTMKKVVKILGILVGILLVVVLLVFIGIYANNKIQLKKLSLMVQK</sequence>
<evidence type="ECO:0000256" key="1">
    <source>
        <dbReference type="SAM" id="Phobius"/>
    </source>
</evidence>
<protein>
    <submittedName>
        <fullName evidence="2">Uncharacterized protein</fullName>
    </submittedName>
</protein>
<evidence type="ECO:0000313" key="3">
    <source>
        <dbReference type="Proteomes" id="UP000183039"/>
    </source>
</evidence>
<keyword evidence="1" id="KW-0472">Membrane</keyword>
<dbReference type="EMBL" id="JXLC01000011">
    <property type="protein sequence ID" value="OJG91733.1"/>
    <property type="molecule type" value="Genomic_DNA"/>
</dbReference>
<accession>A0AA91JPJ2</accession>
<organism evidence="2 3">
    <name type="scientific">Enterococcus silesiacus</name>
    <dbReference type="NCBI Taxonomy" id="332949"/>
    <lineage>
        <taxon>Bacteria</taxon>
        <taxon>Bacillati</taxon>
        <taxon>Bacillota</taxon>
        <taxon>Bacilli</taxon>
        <taxon>Lactobacillales</taxon>
        <taxon>Enterococcaceae</taxon>
        <taxon>Enterococcus</taxon>
    </lineage>
</organism>
<reference evidence="2 3" key="1">
    <citation type="submission" date="2014-12" db="EMBL/GenBank/DDBJ databases">
        <title>Draft genome sequences of 29 type strains of Enterococci.</title>
        <authorList>
            <person name="Zhong Z."/>
            <person name="Sun Z."/>
            <person name="Liu W."/>
            <person name="Zhang W."/>
            <person name="Zhang H."/>
        </authorList>
    </citation>
    <scope>NUCLEOTIDE SEQUENCE [LARGE SCALE GENOMIC DNA]</scope>
    <source>
        <strain evidence="2 3">DSM 22801</strain>
    </source>
</reference>
<proteinExistence type="predicted"/>
<comment type="caution">
    <text evidence="2">The sequence shown here is derived from an EMBL/GenBank/DDBJ whole genome shotgun (WGS) entry which is preliminary data.</text>
</comment>